<keyword evidence="2" id="KW-1185">Reference proteome</keyword>
<dbReference type="AlphaFoldDB" id="A0A9Q0MJM6"/>
<accession>A0A9Q0MJM6</accession>
<gene>
    <name evidence="1" type="ORF">Bhyg_18018</name>
</gene>
<dbReference type="Proteomes" id="UP001151699">
    <property type="component" value="Unassembled WGS sequence"/>
</dbReference>
<comment type="caution">
    <text evidence="1">The sequence shown here is derived from an EMBL/GenBank/DDBJ whole genome shotgun (WGS) entry which is preliminary data.</text>
</comment>
<sequence>MEVDKDLLDNIIMDIDEIPLTENDKTMIKHETSDD</sequence>
<proteinExistence type="predicted"/>
<protein>
    <submittedName>
        <fullName evidence="1">Uncharacterized protein</fullName>
    </submittedName>
</protein>
<evidence type="ECO:0000313" key="2">
    <source>
        <dbReference type="Proteomes" id="UP001151699"/>
    </source>
</evidence>
<reference evidence="1" key="1">
    <citation type="submission" date="2022-07" db="EMBL/GenBank/DDBJ databases">
        <authorList>
            <person name="Trinca V."/>
            <person name="Uliana J.V.C."/>
            <person name="Torres T.T."/>
            <person name="Ward R.J."/>
            <person name="Monesi N."/>
        </authorList>
    </citation>
    <scope>NUCLEOTIDE SEQUENCE</scope>
    <source>
        <strain evidence="1">HSMRA1968</strain>
        <tissue evidence="1">Whole embryos</tissue>
    </source>
</reference>
<organism evidence="1 2">
    <name type="scientific">Pseudolycoriella hygida</name>
    <dbReference type="NCBI Taxonomy" id="35572"/>
    <lineage>
        <taxon>Eukaryota</taxon>
        <taxon>Metazoa</taxon>
        <taxon>Ecdysozoa</taxon>
        <taxon>Arthropoda</taxon>
        <taxon>Hexapoda</taxon>
        <taxon>Insecta</taxon>
        <taxon>Pterygota</taxon>
        <taxon>Neoptera</taxon>
        <taxon>Endopterygota</taxon>
        <taxon>Diptera</taxon>
        <taxon>Nematocera</taxon>
        <taxon>Sciaroidea</taxon>
        <taxon>Sciaridae</taxon>
        <taxon>Pseudolycoriella</taxon>
    </lineage>
</organism>
<feature type="non-terminal residue" evidence="1">
    <location>
        <position position="35"/>
    </location>
</feature>
<dbReference type="EMBL" id="WJQU01003015">
    <property type="protein sequence ID" value="KAJ6628457.1"/>
    <property type="molecule type" value="Genomic_DNA"/>
</dbReference>
<name>A0A9Q0MJM6_9DIPT</name>
<evidence type="ECO:0000313" key="1">
    <source>
        <dbReference type="EMBL" id="KAJ6628457.1"/>
    </source>
</evidence>